<feature type="compositionally biased region" description="Polar residues" evidence="1">
    <location>
        <begin position="518"/>
        <end position="547"/>
    </location>
</feature>
<dbReference type="GeneID" id="11468279"/>
<organism evidence="2 3">
    <name type="scientific">Eremothecium cymbalariae (strain CBS 270.75 / DBVPG 7215 / KCTC 17166 / NRRL Y-17582)</name>
    <name type="common">Yeast</name>
    <dbReference type="NCBI Taxonomy" id="931890"/>
    <lineage>
        <taxon>Eukaryota</taxon>
        <taxon>Fungi</taxon>
        <taxon>Dikarya</taxon>
        <taxon>Ascomycota</taxon>
        <taxon>Saccharomycotina</taxon>
        <taxon>Saccharomycetes</taxon>
        <taxon>Saccharomycetales</taxon>
        <taxon>Saccharomycetaceae</taxon>
        <taxon>Eremothecium</taxon>
    </lineage>
</organism>
<keyword evidence="3" id="KW-1185">Reference proteome</keyword>
<dbReference type="AlphaFoldDB" id="G8JQ96"/>
<sequence>MSHLKVLTVGDNPNVLLYTWRLRQARAVDLYHVSGHKVGQKFHVSTSLYGSDYFLIQNQFESLESLKESGGGRVPFDLVILSATSLQEISSLAYQLNPMLKQDTRIFIESSGFVNLEPFVKMSIDFGDLKVFSIMTDYDFRNTGQNTFEQFNSGKKQTIYLGESGTKGKISTQKYPKDVLSILSKFQSLFQKIFPQDVVDLCNSSYLDFLSQQWKIAIPQICFDPLLILMEELKPPQLHEQILAKPLISGFVTEIITISRTMGAKLAQPYDSESELFSHWVEMNHSDAPRLVYHFINRTTPLDIDMLLLQPILIADDHGIKTPYLEFLYSMMCQFQKINNGESQWFTRTDVNDDLRSNLQALSADRNTLAVEVQDLKEYITKREKMWAEERKGHEQYHLSQLSEIKMELSKLKDDVAMERHKNTALTAQINQLKHEQNYVHSYMPMPPQMPAPPSQRAMPSKMAPPSANGSSSQTFNEQANSDSHDDDSSSGTPDMKDIAEFACYGIRYNDTPEKKSGSFSPTSSHGLESATNGDTMYQPVQSSSNSIRERDIDMRRQDGSRRVNSHSGHPPPKPLQMPHQRPSKPQMYPQPSHGMNAARNMVNHNRQMHNSISRNNSLVDPYPPQLGQPIHPHPQTFKKTDRKNRQSYMPSLRNASSTGLDDFSVPQGISRMGNQMFPSRAFSNPQQRMALQNPVMYPAKIPNMNGNPAPQHSVQRQLSTANTFCDGSSMNTIVRQALPQQKKEHVQLTTSQGNSPPRSAQSSIYGNSISVNSIAAVNTANGYDHHNGVHTSSLQVPQMNGSSTPRSSTTGSASSNHSTTPGVDTSQPNLEKIDWKQTPPSSDGSVGDRKSKFGFFARKNKDKK</sequence>
<dbReference type="OMA" id="IKKMDCK"/>
<protein>
    <recommendedName>
        <fullName evidence="4">Ketopantoate reductase C-terminal domain-containing protein</fullName>
    </recommendedName>
</protein>
<dbReference type="InParanoid" id="G8JQ96"/>
<feature type="compositionally biased region" description="Basic and acidic residues" evidence="1">
    <location>
        <begin position="548"/>
        <end position="562"/>
    </location>
</feature>
<feature type="region of interest" description="Disordered" evidence="1">
    <location>
        <begin position="786"/>
        <end position="865"/>
    </location>
</feature>
<feature type="compositionally biased region" description="Polar residues" evidence="1">
    <location>
        <begin position="468"/>
        <end position="481"/>
    </location>
</feature>
<dbReference type="PANTHER" id="PTHR21708">
    <property type="entry name" value="PROBABLE 2-DEHYDROPANTOATE 2-REDUCTASE"/>
    <property type="match status" value="1"/>
</dbReference>
<dbReference type="InterPro" id="IPR051402">
    <property type="entry name" value="KPR-Related"/>
</dbReference>
<dbReference type="RefSeq" id="XP_003645071.1">
    <property type="nucleotide sequence ID" value="XM_003645023.1"/>
</dbReference>
<dbReference type="Proteomes" id="UP000006790">
    <property type="component" value="Chromosome 2"/>
</dbReference>
<feature type="region of interest" description="Disordered" evidence="1">
    <location>
        <begin position="442"/>
        <end position="496"/>
    </location>
</feature>
<gene>
    <name evidence="2" type="ordered locus">Ecym_2533</name>
</gene>
<name>G8JQ96_ERECY</name>
<dbReference type="OrthoDB" id="5302359at2759"/>
<dbReference type="eggNOG" id="ENOG502QT3Z">
    <property type="taxonomic scope" value="Eukaryota"/>
</dbReference>
<dbReference type="KEGG" id="erc:Ecym_2533"/>
<feature type="compositionally biased region" description="Pro residues" evidence="1">
    <location>
        <begin position="445"/>
        <end position="454"/>
    </location>
</feature>
<feature type="region of interest" description="Disordered" evidence="1">
    <location>
        <begin position="514"/>
        <end position="596"/>
    </location>
</feature>
<dbReference type="FunCoup" id="G8JQ96">
    <property type="interactions" value="101"/>
</dbReference>
<proteinExistence type="predicted"/>
<dbReference type="EMBL" id="CP002498">
    <property type="protein sequence ID" value="AET38254.1"/>
    <property type="molecule type" value="Genomic_DNA"/>
</dbReference>
<feature type="region of interest" description="Disordered" evidence="1">
    <location>
        <begin position="740"/>
        <end position="765"/>
    </location>
</feature>
<dbReference type="GO" id="GO:0005737">
    <property type="term" value="C:cytoplasm"/>
    <property type="evidence" value="ECO:0007669"/>
    <property type="project" value="TreeGrafter"/>
</dbReference>
<feature type="compositionally biased region" description="Low complexity" evidence="1">
    <location>
        <begin position="803"/>
        <end position="821"/>
    </location>
</feature>
<dbReference type="InterPro" id="IPR013328">
    <property type="entry name" value="6PGD_dom2"/>
</dbReference>
<evidence type="ECO:0008006" key="4">
    <source>
        <dbReference type="Google" id="ProtNLM"/>
    </source>
</evidence>
<accession>G8JQ96</accession>
<feature type="compositionally biased region" description="Polar residues" evidence="1">
    <location>
        <begin position="748"/>
        <end position="765"/>
    </location>
</feature>
<evidence type="ECO:0000313" key="2">
    <source>
        <dbReference type="EMBL" id="AET38254.1"/>
    </source>
</evidence>
<dbReference type="HOGENOM" id="CLU_010717_0_0_1"/>
<dbReference type="PANTHER" id="PTHR21708:SF25">
    <property type="entry name" value="PROTEIN PAM1-RELATED"/>
    <property type="match status" value="1"/>
</dbReference>
<evidence type="ECO:0000313" key="3">
    <source>
        <dbReference type="Proteomes" id="UP000006790"/>
    </source>
</evidence>
<dbReference type="STRING" id="931890.G8JQ96"/>
<reference evidence="3" key="1">
    <citation type="journal article" date="2012" name="G3 (Bethesda)">
        <title>Pichia sorbitophila, an interspecies yeast hybrid reveals early steps of genome resolution following polyploidization.</title>
        <authorList>
            <person name="Leh Louis V."/>
            <person name="Despons L."/>
            <person name="Friedrich A."/>
            <person name="Martin T."/>
            <person name="Durrens P."/>
            <person name="Casaregola S."/>
            <person name="Neuveglise C."/>
            <person name="Fairhead C."/>
            <person name="Marck C."/>
            <person name="Cruz J.A."/>
            <person name="Straub M.L."/>
            <person name="Kugler V."/>
            <person name="Sacerdot C."/>
            <person name="Uzunov Z."/>
            <person name="Thierry A."/>
            <person name="Weiss S."/>
            <person name="Bleykasten C."/>
            <person name="De Montigny J."/>
            <person name="Jacques N."/>
            <person name="Jung P."/>
            <person name="Lemaire M."/>
            <person name="Mallet S."/>
            <person name="Morel G."/>
            <person name="Richard G.F."/>
            <person name="Sarkar A."/>
            <person name="Savel G."/>
            <person name="Schacherer J."/>
            <person name="Seret M.L."/>
            <person name="Talla E."/>
            <person name="Samson G."/>
            <person name="Jubin C."/>
            <person name="Poulain J."/>
            <person name="Vacherie B."/>
            <person name="Barbe V."/>
            <person name="Pelletier E."/>
            <person name="Sherman D.J."/>
            <person name="Westhof E."/>
            <person name="Weissenbach J."/>
            <person name="Baret P.V."/>
            <person name="Wincker P."/>
            <person name="Gaillardin C."/>
            <person name="Dujon B."/>
            <person name="Souciet J.L."/>
        </authorList>
    </citation>
    <scope>NUCLEOTIDE SEQUENCE [LARGE SCALE GENOMIC DNA]</scope>
    <source>
        <strain evidence="3">CBS 270.75 / DBVPG 7215 / KCTC 17166 / NRRL Y-17582</strain>
    </source>
</reference>
<feature type="compositionally biased region" description="Polar residues" evidence="1">
    <location>
        <begin position="790"/>
        <end position="802"/>
    </location>
</feature>
<evidence type="ECO:0000256" key="1">
    <source>
        <dbReference type="SAM" id="MobiDB-lite"/>
    </source>
</evidence>
<dbReference type="Gene3D" id="1.10.1040.10">
    <property type="entry name" value="N-(1-d-carboxylethyl)-l-norvaline Dehydrogenase, domain 2"/>
    <property type="match status" value="1"/>
</dbReference>